<evidence type="ECO:0000313" key="3">
    <source>
        <dbReference type="Proteomes" id="UP001642464"/>
    </source>
</evidence>
<accession>A0ABP0LZU1</accession>
<sequence>EICHLDQPQLFKDGVRLVDPISASKKSLQTLSSLIGEPIGEAKSSQCAKVNHMSCFKDDIVIYQAGESMGVAELHFLLHDVATTLVKSWLVKEWLPHKQCAICQVLDHNLGFVPTADIIVPVICHKSTGTAKVLLPYPIYSQMLKKRIQSMRLLVLLSF</sequence>
<evidence type="ECO:0000313" key="2">
    <source>
        <dbReference type="EMBL" id="CAK9044029.1"/>
    </source>
</evidence>
<feature type="non-terminal residue" evidence="2">
    <location>
        <position position="1"/>
    </location>
</feature>
<comment type="caution">
    <text evidence="2">The sequence shown here is derived from an EMBL/GenBank/DDBJ whole genome shotgun (WGS) entry which is preliminary data.</text>
</comment>
<dbReference type="EMBL" id="CAXAMM010018724">
    <property type="protein sequence ID" value="CAK9044029.1"/>
    <property type="molecule type" value="Genomic_DNA"/>
</dbReference>
<proteinExistence type="predicted"/>
<reference evidence="2 3" key="1">
    <citation type="submission" date="2024-02" db="EMBL/GenBank/DDBJ databases">
        <authorList>
            <person name="Chen Y."/>
            <person name="Shah S."/>
            <person name="Dougan E. K."/>
            <person name="Thang M."/>
            <person name="Chan C."/>
        </authorList>
    </citation>
    <scope>NUCLEOTIDE SEQUENCE [LARGE SCALE GENOMIC DNA]</scope>
</reference>
<evidence type="ECO:0000313" key="1">
    <source>
        <dbReference type="EMBL" id="CAK9043991.1"/>
    </source>
</evidence>
<dbReference type="Proteomes" id="UP001642464">
    <property type="component" value="Unassembled WGS sequence"/>
</dbReference>
<gene>
    <name evidence="1" type="ORF">SCF082_LOCUS25057</name>
    <name evidence="2" type="ORF">SCF082_LOCUS25070</name>
</gene>
<organism evidence="2 3">
    <name type="scientific">Durusdinium trenchii</name>
    <dbReference type="NCBI Taxonomy" id="1381693"/>
    <lineage>
        <taxon>Eukaryota</taxon>
        <taxon>Sar</taxon>
        <taxon>Alveolata</taxon>
        <taxon>Dinophyceae</taxon>
        <taxon>Suessiales</taxon>
        <taxon>Symbiodiniaceae</taxon>
        <taxon>Durusdinium</taxon>
    </lineage>
</organism>
<dbReference type="EMBL" id="CAXAMM010018713">
    <property type="protein sequence ID" value="CAK9043991.1"/>
    <property type="molecule type" value="Genomic_DNA"/>
</dbReference>
<protein>
    <submittedName>
        <fullName evidence="2">Uncharacterized protein</fullName>
    </submittedName>
</protein>
<keyword evidence="3" id="KW-1185">Reference proteome</keyword>
<name>A0ABP0LZU1_9DINO</name>